<evidence type="ECO:0008006" key="3">
    <source>
        <dbReference type="Google" id="ProtNLM"/>
    </source>
</evidence>
<protein>
    <recommendedName>
        <fullName evidence="3">F-box domain-containing protein</fullName>
    </recommendedName>
</protein>
<sequence>MVLVINLDEESSESDSSAHPLTLTILNPAGTWPRTGKPIITATKVATIRNHTNEWDIQNIGSFSAALACYPEGETNDFRPSVIAQIARDLDLNSLDNISRTCRLFRALLHAHRKSLIAIALRCSSEARQSEKQKEQKDNNTQTLVTRYKRSPCAVDLVGECRRCGVLVCRNCTAKTLPPARLAKRHRRLCKTCLRAPLSMLTAPHLDSQAFTYPAFARGACECAVFFWLCQPCGQYFPAHDTSYFRIWTWRISYSTHLGGLGTGIGEGYEGVKCGRGEQCLAARKIEVEEDCGLEASSTWTKDGNCADTTSSPGYVSMDDYDAEKAGYLRQEVEGLGGHIRGKVKRMVVVGQTVEEHEDERENGSYLNREAKGLCRSWCSWCERVIPSVKEAESSSLLLRGAI</sequence>
<dbReference type="SUPFAM" id="SSF57903">
    <property type="entry name" value="FYVE/PHD zinc finger"/>
    <property type="match status" value="1"/>
</dbReference>
<accession>A0A8H3FN88</accession>
<gene>
    <name evidence="1" type="ORF">GOMPHAMPRED_004481</name>
</gene>
<organism evidence="1 2">
    <name type="scientific">Gomphillus americanus</name>
    <dbReference type="NCBI Taxonomy" id="1940652"/>
    <lineage>
        <taxon>Eukaryota</taxon>
        <taxon>Fungi</taxon>
        <taxon>Dikarya</taxon>
        <taxon>Ascomycota</taxon>
        <taxon>Pezizomycotina</taxon>
        <taxon>Lecanoromycetes</taxon>
        <taxon>OSLEUM clade</taxon>
        <taxon>Ostropomycetidae</taxon>
        <taxon>Ostropales</taxon>
        <taxon>Graphidaceae</taxon>
        <taxon>Gomphilloideae</taxon>
        <taxon>Gomphillus</taxon>
    </lineage>
</organism>
<dbReference type="AlphaFoldDB" id="A0A8H3FN88"/>
<dbReference type="OrthoDB" id="5288318at2759"/>
<proteinExistence type="predicted"/>
<reference evidence="1" key="1">
    <citation type="submission" date="2021-03" db="EMBL/GenBank/DDBJ databases">
        <authorList>
            <person name="Tagirdzhanova G."/>
        </authorList>
    </citation>
    <scope>NUCLEOTIDE SEQUENCE</scope>
</reference>
<evidence type="ECO:0000313" key="1">
    <source>
        <dbReference type="EMBL" id="CAF9927723.1"/>
    </source>
</evidence>
<dbReference type="InterPro" id="IPR011011">
    <property type="entry name" value="Znf_FYVE_PHD"/>
</dbReference>
<dbReference type="Proteomes" id="UP000664169">
    <property type="component" value="Unassembled WGS sequence"/>
</dbReference>
<keyword evidence="2" id="KW-1185">Reference proteome</keyword>
<comment type="caution">
    <text evidence="1">The sequence shown here is derived from an EMBL/GenBank/DDBJ whole genome shotgun (WGS) entry which is preliminary data.</text>
</comment>
<dbReference type="EMBL" id="CAJPDQ010000027">
    <property type="protein sequence ID" value="CAF9927723.1"/>
    <property type="molecule type" value="Genomic_DNA"/>
</dbReference>
<evidence type="ECO:0000313" key="2">
    <source>
        <dbReference type="Proteomes" id="UP000664169"/>
    </source>
</evidence>
<name>A0A8H3FN88_9LECA</name>
<dbReference type="CDD" id="cd00065">
    <property type="entry name" value="FYVE_like_SF"/>
    <property type="match status" value="1"/>
</dbReference>